<evidence type="ECO:0000259" key="1">
    <source>
        <dbReference type="Pfam" id="PF01636"/>
    </source>
</evidence>
<dbReference type="PANTHER" id="PTHR21310">
    <property type="entry name" value="AMINOGLYCOSIDE PHOSPHOTRANSFERASE-RELATED-RELATED"/>
    <property type="match status" value="1"/>
</dbReference>
<dbReference type="Pfam" id="PF01636">
    <property type="entry name" value="APH"/>
    <property type="match status" value="1"/>
</dbReference>
<keyword evidence="3" id="KW-1185">Reference proteome</keyword>
<dbReference type="InterPro" id="IPR051678">
    <property type="entry name" value="AGP_Transferase"/>
</dbReference>
<dbReference type="InterPro" id="IPR002575">
    <property type="entry name" value="Aminoglycoside_PTrfase"/>
</dbReference>
<dbReference type="EMBL" id="MU863959">
    <property type="protein sequence ID" value="KAK4197628.1"/>
    <property type="molecule type" value="Genomic_DNA"/>
</dbReference>
<name>A0AAN6XBF8_9PEZI</name>
<reference evidence="2" key="2">
    <citation type="submission" date="2023-05" db="EMBL/GenBank/DDBJ databases">
        <authorList>
            <consortium name="Lawrence Berkeley National Laboratory"/>
            <person name="Steindorff A."/>
            <person name="Hensen N."/>
            <person name="Bonometti L."/>
            <person name="Westerberg I."/>
            <person name="Brannstrom I.O."/>
            <person name="Guillou S."/>
            <person name="Cros-Aarteil S."/>
            <person name="Calhoun S."/>
            <person name="Haridas S."/>
            <person name="Kuo A."/>
            <person name="Mondo S."/>
            <person name="Pangilinan J."/>
            <person name="Riley R."/>
            <person name="Labutti K."/>
            <person name="Andreopoulos B."/>
            <person name="Lipzen A."/>
            <person name="Chen C."/>
            <person name="Yanf M."/>
            <person name="Daum C."/>
            <person name="Ng V."/>
            <person name="Clum A."/>
            <person name="Ohm R."/>
            <person name="Martin F."/>
            <person name="Silar P."/>
            <person name="Natvig D."/>
            <person name="Lalanne C."/>
            <person name="Gautier V."/>
            <person name="Ament-Velasquez S.L."/>
            <person name="Kruys A."/>
            <person name="Hutchinson M.I."/>
            <person name="Powell A.J."/>
            <person name="Barry K."/>
            <person name="Miller A.N."/>
            <person name="Grigoriev I.V."/>
            <person name="Debuchy R."/>
            <person name="Gladieux P."/>
            <person name="Thoren M.H."/>
            <person name="Johannesson H."/>
        </authorList>
    </citation>
    <scope>NUCLEOTIDE SEQUENCE</scope>
    <source>
        <strain evidence="2">CBS 315.58</strain>
    </source>
</reference>
<dbReference type="PANTHER" id="PTHR21310:SF58">
    <property type="entry name" value="AMINOGLYCOSIDE PHOSPHOTRANSFERASE DOMAIN-CONTAINING PROTEIN"/>
    <property type="match status" value="1"/>
</dbReference>
<organism evidence="2 3">
    <name type="scientific">Triangularia verruculosa</name>
    <dbReference type="NCBI Taxonomy" id="2587418"/>
    <lineage>
        <taxon>Eukaryota</taxon>
        <taxon>Fungi</taxon>
        <taxon>Dikarya</taxon>
        <taxon>Ascomycota</taxon>
        <taxon>Pezizomycotina</taxon>
        <taxon>Sordariomycetes</taxon>
        <taxon>Sordariomycetidae</taxon>
        <taxon>Sordariales</taxon>
        <taxon>Podosporaceae</taxon>
        <taxon>Triangularia</taxon>
    </lineage>
</organism>
<accession>A0AAN6XBF8</accession>
<proteinExistence type="predicted"/>
<dbReference type="Gene3D" id="3.90.1200.10">
    <property type="match status" value="1"/>
</dbReference>
<protein>
    <recommendedName>
        <fullName evidence="1">Aminoglycoside phosphotransferase domain-containing protein</fullName>
    </recommendedName>
</protein>
<dbReference type="SUPFAM" id="SSF56112">
    <property type="entry name" value="Protein kinase-like (PK-like)"/>
    <property type="match status" value="1"/>
</dbReference>
<feature type="domain" description="Aminoglycoside phosphotransferase" evidence="1">
    <location>
        <begin position="86"/>
        <end position="252"/>
    </location>
</feature>
<sequence>MSIESCHVRESIREINDNSWVIGGRILLSRQSSPPLSGTFWGDGTGSFYTITDAPHPPSEYFSLPATSPFEKVYDRGEVSAVWIIGEAVLKARRLQKMFLPATREHVTLNELKKRSLSFAIPEVYHHAEFDDRYYLFQSRIYGETLENFWVKMEETAKQNCISRMVSIIKELMVWQGPNISGVDGKHLPDPFILKQGPEQECSPDKVLRACQELGMDCSTFMFTHCDPAPPNIMVNDKGELIGIIDWEIAGFVPKAWIITKFYVSGGLDLPSATNDMDEREQWRIGVGGALALKERFPHCVQDWFRRYYPSGKD</sequence>
<dbReference type="InterPro" id="IPR011009">
    <property type="entry name" value="Kinase-like_dom_sf"/>
</dbReference>
<reference evidence="2" key="1">
    <citation type="journal article" date="2023" name="Mol. Phylogenet. Evol.">
        <title>Genome-scale phylogeny and comparative genomics of the fungal order Sordariales.</title>
        <authorList>
            <person name="Hensen N."/>
            <person name="Bonometti L."/>
            <person name="Westerberg I."/>
            <person name="Brannstrom I.O."/>
            <person name="Guillou S."/>
            <person name="Cros-Aarteil S."/>
            <person name="Calhoun S."/>
            <person name="Haridas S."/>
            <person name="Kuo A."/>
            <person name="Mondo S."/>
            <person name="Pangilinan J."/>
            <person name="Riley R."/>
            <person name="LaButti K."/>
            <person name="Andreopoulos B."/>
            <person name="Lipzen A."/>
            <person name="Chen C."/>
            <person name="Yan M."/>
            <person name="Daum C."/>
            <person name="Ng V."/>
            <person name="Clum A."/>
            <person name="Steindorff A."/>
            <person name="Ohm R.A."/>
            <person name="Martin F."/>
            <person name="Silar P."/>
            <person name="Natvig D.O."/>
            <person name="Lalanne C."/>
            <person name="Gautier V."/>
            <person name="Ament-Velasquez S.L."/>
            <person name="Kruys A."/>
            <person name="Hutchinson M.I."/>
            <person name="Powell A.J."/>
            <person name="Barry K."/>
            <person name="Miller A.N."/>
            <person name="Grigoriev I.V."/>
            <person name="Debuchy R."/>
            <person name="Gladieux P."/>
            <person name="Hiltunen Thoren M."/>
            <person name="Johannesson H."/>
        </authorList>
    </citation>
    <scope>NUCLEOTIDE SEQUENCE</scope>
    <source>
        <strain evidence="2">CBS 315.58</strain>
    </source>
</reference>
<gene>
    <name evidence="2" type="ORF">QBC40DRAFT_101337</name>
</gene>
<dbReference type="AlphaFoldDB" id="A0AAN6XBF8"/>
<dbReference type="Proteomes" id="UP001303160">
    <property type="component" value="Unassembled WGS sequence"/>
</dbReference>
<evidence type="ECO:0000313" key="3">
    <source>
        <dbReference type="Proteomes" id="UP001303160"/>
    </source>
</evidence>
<comment type="caution">
    <text evidence="2">The sequence shown here is derived from an EMBL/GenBank/DDBJ whole genome shotgun (WGS) entry which is preliminary data.</text>
</comment>
<evidence type="ECO:0000313" key="2">
    <source>
        <dbReference type="EMBL" id="KAK4197628.1"/>
    </source>
</evidence>